<dbReference type="EMBL" id="PCDP01000019">
    <property type="protein sequence ID" value="PZM15568.1"/>
    <property type="molecule type" value="Genomic_DNA"/>
</dbReference>
<evidence type="ECO:0000256" key="1">
    <source>
        <dbReference type="ARBA" id="ARBA00004141"/>
    </source>
</evidence>
<accession>A0A2W4CXR2</accession>
<evidence type="ECO:0000256" key="2">
    <source>
        <dbReference type="ARBA" id="ARBA00022692"/>
    </source>
</evidence>
<reference evidence="7 8" key="1">
    <citation type="journal article" date="2018" name="Sci. Rep.">
        <title>Rhizobium tumorigenes sp. nov., a novel plant tumorigenic bacterium isolated from cane gall tumors on thornless blackberry.</title>
        <authorList>
            <person name="Kuzmanovi N."/>
            <person name="Smalla K."/>
            <person name="Gronow S."/>
            <person name="PuBawska J."/>
        </authorList>
    </citation>
    <scope>NUCLEOTIDE SEQUENCE [LARGE SCALE GENOMIC DNA]</scope>
    <source>
        <strain evidence="7 8">CCBAU 85046</strain>
    </source>
</reference>
<evidence type="ECO:0000259" key="6">
    <source>
        <dbReference type="Pfam" id="PF04932"/>
    </source>
</evidence>
<comment type="subcellular location">
    <subcellularLocation>
        <location evidence="1">Membrane</location>
        <topology evidence="1">Multi-pass membrane protein</topology>
    </subcellularLocation>
</comment>
<dbReference type="AlphaFoldDB" id="A0A2W4CXR2"/>
<feature type="transmembrane region" description="Helical" evidence="5">
    <location>
        <begin position="191"/>
        <end position="210"/>
    </location>
</feature>
<protein>
    <recommendedName>
        <fullName evidence="6">O-antigen ligase-related domain-containing protein</fullName>
    </recommendedName>
</protein>
<dbReference type="Proteomes" id="UP000248925">
    <property type="component" value="Unassembled WGS sequence"/>
</dbReference>
<proteinExistence type="predicted"/>
<name>A0A2W4CXR2_9HYPH</name>
<keyword evidence="2 5" id="KW-0812">Transmembrane</keyword>
<dbReference type="InterPro" id="IPR051533">
    <property type="entry name" value="WaaL-like"/>
</dbReference>
<sequence length="456" mass="50751">MKLSTKKTNFESLSATAIGQSERLVRLIEVLFFIFLLVVLVRVSMGESDSVDARFARLDATEAGDRVKQAAYTLAFITFLGLWIRLRGLRLPSCISLMQVLLIGWIILSTTWAYDPNVSFRRAVLLVFVFASIAISVDFLGPTRSLDVMYKALAACMTASLISVFLFPSFAIHPPTEVDQSIVGGWKGVFIHKNTAGAVCAMATIIFLHYGMARRRWYDWFFLAICVVFLVGCKAKTPLGLLLLVVPAGFLYRAAWHSALGRLLVLLFISSSAALVAVGVSGYSDKLAELFSNPQSFTGRVAIWDTALAFSADHPWLGSGYSSLWAVSSAPPILPYMTDAFLEAIVHSHNGYLEMLATTGIPGLTLALVAALVVPLFQFLFAPRANDIKFFSLLFSLWFFGLLENLMETQLYTRDREVWIVFVTTILIVQIKSKYFLDRRYIVTRRNAEISPQNNV</sequence>
<organism evidence="7 8">
    <name type="scientific">Rhizobium tubonense</name>
    <dbReference type="NCBI Taxonomy" id="484088"/>
    <lineage>
        <taxon>Bacteria</taxon>
        <taxon>Pseudomonadati</taxon>
        <taxon>Pseudomonadota</taxon>
        <taxon>Alphaproteobacteria</taxon>
        <taxon>Hyphomicrobiales</taxon>
        <taxon>Rhizobiaceae</taxon>
        <taxon>Rhizobium/Agrobacterium group</taxon>
        <taxon>Rhizobium</taxon>
    </lineage>
</organism>
<feature type="transmembrane region" description="Helical" evidence="5">
    <location>
        <begin position="361"/>
        <end position="381"/>
    </location>
</feature>
<keyword evidence="3 5" id="KW-1133">Transmembrane helix</keyword>
<feature type="domain" description="O-antigen ligase-related" evidence="6">
    <location>
        <begin position="223"/>
        <end position="367"/>
    </location>
</feature>
<feature type="transmembrane region" description="Helical" evidence="5">
    <location>
        <begin position="69"/>
        <end position="86"/>
    </location>
</feature>
<evidence type="ECO:0000256" key="5">
    <source>
        <dbReference type="SAM" id="Phobius"/>
    </source>
</evidence>
<dbReference type="Pfam" id="PF04932">
    <property type="entry name" value="Wzy_C"/>
    <property type="match status" value="1"/>
</dbReference>
<feature type="transmembrane region" description="Helical" evidence="5">
    <location>
        <begin position="152"/>
        <end position="171"/>
    </location>
</feature>
<dbReference type="PANTHER" id="PTHR37422">
    <property type="entry name" value="TEICHURONIC ACID BIOSYNTHESIS PROTEIN TUAE"/>
    <property type="match status" value="1"/>
</dbReference>
<feature type="transmembrane region" description="Helical" evidence="5">
    <location>
        <begin position="24"/>
        <end position="45"/>
    </location>
</feature>
<evidence type="ECO:0000313" key="8">
    <source>
        <dbReference type="Proteomes" id="UP000248925"/>
    </source>
</evidence>
<comment type="caution">
    <text evidence="7">The sequence shown here is derived from an EMBL/GenBank/DDBJ whole genome shotgun (WGS) entry which is preliminary data.</text>
</comment>
<dbReference type="GO" id="GO:0016020">
    <property type="term" value="C:membrane"/>
    <property type="evidence" value="ECO:0007669"/>
    <property type="project" value="UniProtKB-SubCell"/>
</dbReference>
<feature type="transmembrane region" description="Helical" evidence="5">
    <location>
        <begin position="263"/>
        <end position="283"/>
    </location>
</feature>
<keyword evidence="4 5" id="KW-0472">Membrane</keyword>
<evidence type="ECO:0000256" key="3">
    <source>
        <dbReference type="ARBA" id="ARBA00022989"/>
    </source>
</evidence>
<feature type="transmembrane region" description="Helical" evidence="5">
    <location>
        <begin position="120"/>
        <end position="140"/>
    </location>
</feature>
<dbReference type="OrthoDB" id="4391260at2"/>
<keyword evidence="8" id="KW-1185">Reference proteome</keyword>
<evidence type="ECO:0000313" key="7">
    <source>
        <dbReference type="EMBL" id="PZM15568.1"/>
    </source>
</evidence>
<feature type="transmembrane region" description="Helical" evidence="5">
    <location>
        <begin position="418"/>
        <end position="437"/>
    </location>
</feature>
<dbReference type="PANTHER" id="PTHR37422:SF13">
    <property type="entry name" value="LIPOPOLYSACCHARIDE BIOSYNTHESIS PROTEIN PA4999-RELATED"/>
    <property type="match status" value="1"/>
</dbReference>
<feature type="transmembrane region" description="Helical" evidence="5">
    <location>
        <begin position="93"/>
        <end position="114"/>
    </location>
</feature>
<dbReference type="InterPro" id="IPR007016">
    <property type="entry name" value="O-antigen_ligase-rel_domated"/>
</dbReference>
<gene>
    <name evidence="7" type="ORF">CPY51_07010</name>
</gene>
<dbReference type="RefSeq" id="WP_111159568.1">
    <property type="nucleotide sequence ID" value="NZ_PCDP01000019.1"/>
</dbReference>
<evidence type="ECO:0000256" key="4">
    <source>
        <dbReference type="ARBA" id="ARBA00023136"/>
    </source>
</evidence>